<dbReference type="Pfam" id="PF03713">
    <property type="entry name" value="DUF305"/>
    <property type="match status" value="1"/>
</dbReference>
<dbReference type="InterPro" id="IPR012347">
    <property type="entry name" value="Ferritin-like"/>
</dbReference>
<protein>
    <recommendedName>
        <fullName evidence="2">DUF305 domain-containing protein</fullName>
    </recommendedName>
</protein>
<organism evidence="3 4">
    <name type="scientific">Polaromonas eurypsychrophila</name>
    <dbReference type="NCBI Taxonomy" id="1614635"/>
    <lineage>
        <taxon>Bacteria</taxon>
        <taxon>Pseudomonadati</taxon>
        <taxon>Pseudomonadota</taxon>
        <taxon>Betaproteobacteria</taxon>
        <taxon>Burkholderiales</taxon>
        <taxon>Comamonadaceae</taxon>
        <taxon>Polaromonas</taxon>
    </lineage>
</organism>
<evidence type="ECO:0000313" key="4">
    <source>
        <dbReference type="Proteomes" id="UP000620596"/>
    </source>
</evidence>
<evidence type="ECO:0000313" key="3">
    <source>
        <dbReference type="EMBL" id="GGA96507.1"/>
    </source>
</evidence>
<dbReference type="RefSeq" id="WP_229676257.1">
    <property type="nucleotide sequence ID" value="NZ_BMIG01000005.1"/>
</dbReference>
<name>A0A916SGM0_9BURK</name>
<evidence type="ECO:0000259" key="2">
    <source>
        <dbReference type="Pfam" id="PF03713"/>
    </source>
</evidence>
<evidence type="ECO:0000256" key="1">
    <source>
        <dbReference type="SAM" id="SignalP"/>
    </source>
</evidence>
<proteinExistence type="predicted"/>
<dbReference type="EMBL" id="BMIG01000005">
    <property type="protein sequence ID" value="GGA96507.1"/>
    <property type="molecule type" value="Genomic_DNA"/>
</dbReference>
<dbReference type="AlphaFoldDB" id="A0A916SGM0"/>
<dbReference type="PANTHER" id="PTHR36933:SF1">
    <property type="entry name" value="SLL0788 PROTEIN"/>
    <property type="match status" value="1"/>
</dbReference>
<reference evidence="3" key="2">
    <citation type="submission" date="2020-09" db="EMBL/GenBank/DDBJ databases">
        <authorList>
            <person name="Sun Q."/>
            <person name="Zhou Y."/>
        </authorList>
    </citation>
    <scope>NUCLEOTIDE SEQUENCE</scope>
    <source>
        <strain evidence="3">CGMCC 1.15322</strain>
    </source>
</reference>
<gene>
    <name evidence="3" type="ORF">GCM10011496_16950</name>
</gene>
<dbReference type="Gene3D" id="1.20.1260.10">
    <property type="match status" value="1"/>
</dbReference>
<accession>A0A916SGM0</accession>
<sequence>MKFQLKMINPASLALAVLSVALLQPLAFAQMQMKPGSEAMPDGKASTSSMQGGAMDMKGMDMKGMMKDNNDKMSSMKMTGNTDVDFAMMMRIHHLGAIDMAQAELRDGKDPQMTKMAKAIIAAQKKEIAQFDKFLAKNGQSVDKMSK</sequence>
<keyword evidence="4" id="KW-1185">Reference proteome</keyword>
<dbReference type="Proteomes" id="UP000620596">
    <property type="component" value="Unassembled WGS sequence"/>
</dbReference>
<feature type="domain" description="DUF305" evidence="2">
    <location>
        <begin position="45"/>
        <end position="134"/>
    </location>
</feature>
<keyword evidence="1" id="KW-0732">Signal</keyword>
<dbReference type="InterPro" id="IPR005183">
    <property type="entry name" value="DUF305_CopM-like"/>
</dbReference>
<feature type="chain" id="PRO_5038100804" description="DUF305 domain-containing protein" evidence="1">
    <location>
        <begin position="30"/>
        <end position="147"/>
    </location>
</feature>
<dbReference type="PANTHER" id="PTHR36933">
    <property type="entry name" value="SLL0788 PROTEIN"/>
    <property type="match status" value="1"/>
</dbReference>
<feature type="signal peptide" evidence="1">
    <location>
        <begin position="1"/>
        <end position="29"/>
    </location>
</feature>
<reference evidence="3" key="1">
    <citation type="journal article" date="2014" name="Int. J. Syst. Evol. Microbiol.">
        <title>Complete genome sequence of Corynebacterium casei LMG S-19264T (=DSM 44701T), isolated from a smear-ripened cheese.</title>
        <authorList>
            <consortium name="US DOE Joint Genome Institute (JGI-PGF)"/>
            <person name="Walter F."/>
            <person name="Albersmeier A."/>
            <person name="Kalinowski J."/>
            <person name="Ruckert C."/>
        </authorList>
    </citation>
    <scope>NUCLEOTIDE SEQUENCE</scope>
    <source>
        <strain evidence="3">CGMCC 1.15322</strain>
    </source>
</reference>
<comment type="caution">
    <text evidence="3">The sequence shown here is derived from an EMBL/GenBank/DDBJ whole genome shotgun (WGS) entry which is preliminary data.</text>
</comment>